<dbReference type="EMBL" id="NIRO01000001">
    <property type="protein sequence ID" value="PHI17742.1"/>
    <property type="molecule type" value="Genomic_DNA"/>
</dbReference>
<evidence type="ECO:0000256" key="3">
    <source>
        <dbReference type="ARBA" id="ARBA00005081"/>
    </source>
</evidence>
<dbReference type="FunFam" id="3.20.20.70:FF:000035">
    <property type="entry name" value="Putative N-acetylmannosamine-6-phosphate 2-epimerase"/>
    <property type="match status" value="1"/>
</dbReference>
<dbReference type="Proteomes" id="UP000224507">
    <property type="component" value="Unassembled WGS sequence"/>
</dbReference>
<sequence length="231" mass="25427">MDNKKILELIKGKLIVSCQALENEPLYTEEGNIMPLMAKAAVQSGAAGIRANGVRDISQIKKVVDVPIIGIIKKTYPNTEAYITPSIDEVDQLVKIGCEIIAIDCTENTRKGLLTAVEYIKLIKKKYPNQLLMADISNLEEAINASKAGVDLVGTTLNGYVKGSVIKEEPDYELVKKISETCKIPVIAEGRIHYPYQAKKMFEEGAYSIVVGGAITRPQEITKRFVEAIEK</sequence>
<comment type="catalytic activity">
    <reaction evidence="1 6">
        <text>an N-acyl-D-glucosamine 6-phosphate = an N-acyl-D-mannosamine 6-phosphate</text>
        <dbReference type="Rhea" id="RHEA:23932"/>
        <dbReference type="ChEBI" id="CHEBI:57599"/>
        <dbReference type="ChEBI" id="CHEBI:57666"/>
        <dbReference type="EC" id="5.1.3.9"/>
    </reaction>
</comment>
<dbReference type="InterPro" id="IPR007260">
    <property type="entry name" value="NanE"/>
</dbReference>
<dbReference type="Gene3D" id="3.20.20.70">
    <property type="entry name" value="Aldolase class I"/>
    <property type="match status" value="1"/>
</dbReference>
<reference evidence="7 8" key="1">
    <citation type="submission" date="2017-06" db="EMBL/GenBank/DDBJ databases">
        <title>Draft genome sequence of Fusobacterium nucleatum subsp. polymorphum KCOM 1274 (=ChDC F309).</title>
        <authorList>
            <person name="Kook J.-K."/>
            <person name="Park S.-N."/>
            <person name="Lim Y.K."/>
            <person name="Roh H."/>
        </authorList>
    </citation>
    <scope>NUCLEOTIDE SEQUENCE [LARGE SCALE GENOMIC DNA]</scope>
    <source>
        <strain evidence="8">KCOM 1274 (ChDC F309)</strain>
    </source>
</reference>
<dbReference type="GO" id="GO:0047465">
    <property type="term" value="F:N-acylglucosamine-6-phosphate 2-epimerase activity"/>
    <property type="evidence" value="ECO:0007669"/>
    <property type="project" value="UniProtKB-EC"/>
</dbReference>
<organism evidence="7 8">
    <name type="scientific">Fusobacterium nucleatum subsp. polymorphum</name>
    <name type="common">Fusobacterium polymorphum</name>
    <dbReference type="NCBI Taxonomy" id="76857"/>
    <lineage>
        <taxon>Bacteria</taxon>
        <taxon>Fusobacteriati</taxon>
        <taxon>Fusobacteriota</taxon>
        <taxon>Fusobacteriia</taxon>
        <taxon>Fusobacteriales</taxon>
        <taxon>Fusobacteriaceae</taxon>
        <taxon>Fusobacterium</taxon>
    </lineage>
</organism>
<dbReference type="GO" id="GO:0005975">
    <property type="term" value="P:carbohydrate metabolic process"/>
    <property type="evidence" value="ECO:0007669"/>
    <property type="project" value="UniProtKB-UniRule"/>
</dbReference>
<dbReference type="GO" id="GO:0006053">
    <property type="term" value="P:N-acetylmannosamine catabolic process"/>
    <property type="evidence" value="ECO:0007669"/>
    <property type="project" value="TreeGrafter"/>
</dbReference>
<evidence type="ECO:0000313" key="7">
    <source>
        <dbReference type="EMBL" id="PHI17742.1"/>
    </source>
</evidence>
<dbReference type="NCBIfam" id="NF002231">
    <property type="entry name" value="PRK01130.1"/>
    <property type="match status" value="1"/>
</dbReference>
<evidence type="ECO:0000256" key="5">
    <source>
        <dbReference type="ARBA" id="ARBA00023277"/>
    </source>
</evidence>
<comment type="function">
    <text evidence="2 6">Converts N-acetylmannosamine-6-phosphate (ManNAc-6-P) to N-acetylglucosamine-6-phosphate (GlcNAc-6-P).</text>
</comment>
<dbReference type="PANTHER" id="PTHR36204:SF1">
    <property type="entry name" value="N-ACETYLMANNOSAMINE-6-PHOSPHATE 2-EPIMERASE-RELATED"/>
    <property type="match status" value="1"/>
</dbReference>
<evidence type="ECO:0000256" key="6">
    <source>
        <dbReference type="HAMAP-Rule" id="MF_01235"/>
    </source>
</evidence>
<evidence type="ECO:0000256" key="1">
    <source>
        <dbReference type="ARBA" id="ARBA00000056"/>
    </source>
</evidence>
<dbReference type="InterPro" id="IPR013785">
    <property type="entry name" value="Aldolase_TIM"/>
</dbReference>
<dbReference type="HAMAP" id="MF_01235">
    <property type="entry name" value="ManNAc6P_epimer"/>
    <property type="match status" value="1"/>
</dbReference>
<evidence type="ECO:0000256" key="4">
    <source>
        <dbReference type="ARBA" id="ARBA00023235"/>
    </source>
</evidence>
<dbReference type="SUPFAM" id="SSF51366">
    <property type="entry name" value="Ribulose-phoshate binding barrel"/>
    <property type="match status" value="1"/>
</dbReference>
<dbReference type="GO" id="GO:0019262">
    <property type="term" value="P:N-acetylneuraminate catabolic process"/>
    <property type="evidence" value="ECO:0007669"/>
    <property type="project" value="UniProtKB-UniRule"/>
</dbReference>
<comment type="similarity">
    <text evidence="6">Belongs to the NanE family.</text>
</comment>
<name>A0A0S2ZSG3_FUSNP</name>
<dbReference type="InterPro" id="IPR011060">
    <property type="entry name" value="RibuloseP-bd_barrel"/>
</dbReference>
<keyword evidence="4 6" id="KW-0413">Isomerase</keyword>
<dbReference type="AlphaFoldDB" id="A0A0S2ZSG3"/>
<accession>A0A0S2ZSG3</accession>
<comment type="caution">
    <text evidence="7">The sequence shown here is derived from an EMBL/GenBank/DDBJ whole genome shotgun (WGS) entry which is preliminary data.</text>
</comment>
<dbReference type="EC" id="5.1.3.9" evidence="6"/>
<dbReference type="PANTHER" id="PTHR36204">
    <property type="entry name" value="N-ACETYLMANNOSAMINE-6-PHOSPHATE 2-EPIMERASE-RELATED"/>
    <property type="match status" value="1"/>
</dbReference>
<dbReference type="RefSeq" id="WP_098996971.1">
    <property type="nucleotide sequence ID" value="NZ_CP013328.1"/>
</dbReference>
<dbReference type="CDD" id="cd04729">
    <property type="entry name" value="NanE"/>
    <property type="match status" value="1"/>
</dbReference>
<keyword evidence="5 6" id="KW-0119">Carbohydrate metabolism</keyword>
<evidence type="ECO:0000313" key="8">
    <source>
        <dbReference type="Proteomes" id="UP000224507"/>
    </source>
</evidence>
<proteinExistence type="inferred from homology"/>
<comment type="pathway">
    <text evidence="3 6">Amino-sugar metabolism; N-acetylneuraminate degradation; D-fructose 6-phosphate from N-acetylneuraminate: step 3/5.</text>
</comment>
<gene>
    <name evidence="6" type="primary">nanE</name>
    <name evidence="7" type="ORF">CBG56_01915</name>
</gene>
<dbReference type="GO" id="GO:0005829">
    <property type="term" value="C:cytosol"/>
    <property type="evidence" value="ECO:0007669"/>
    <property type="project" value="TreeGrafter"/>
</dbReference>
<protein>
    <recommendedName>
        <fullName evidence="6">Putative N-acetylmannosamine-6-phosphate 2-epimerase</fullName>
        <ecNumber evidence="6">5.1.3.9</ecNumber>
    </recommendedName>
    <alternativeName>
        <fullName evidence="6">ManNAc-6-P epimerase</fullName>
    </alternativeName>
</protein>
<dbReference type="Pfam" id="PF04131">
    <property type="entry name" value="NanE"/>
    <property type="match status" value="1"/>
</dbReference>
<dbReference type="UniPathway" id="UPA00629">
    <property type="reaction ID" value="UER00682"/>
</dbReference>
<evidence type="ECO:0000256" key="2">
    <source>
        <dbReference type="ARBA" id="ARBA00002147"/>
    </source>
</evidence>